<evidence type="ECO:0008006" key="3">
    <source>
        <dbReference type="Google" id="ProtNLM"/>
    </source>
</evidence>
<organism evidence="1 2">
    <name type="scientific">Fodinibius salicampi</name>
    <dbReference type="NCBI Taxonomy" id="1920655"/>
    <lineage>
        <taxon>Bacteria</taxon>
        <taxon>Pseudomonadati</taxon>
        <taxon>Balneolota</taxon>
        <taxon>Balneolia</taxon>
        <taxon>Balneolales</taxon>
        <taxon>Balneolaceae</taxon>
        <taxon>Fodinibius</taxon>
    </lineage>
</organism>
<sequence>MQYETLKGERELSINRIFHSAKTIQTYQIAKNYRIACRDSVFQIIYLQFDSHSKENYILAKNTVRRAVDLGLAMALQKTKQRLSNPY</sequence>
<reference evidence="1 2" key="1">
    <citation type="submission" date="2021-11" db="EMBL/GenBank/DDBJ databases">
        <title>Aliifidinibius sp. nov., a new bacterium isolated from saline soil.</title>
        <authorList>
            <person name="Galisteo C."/>
            <person name="De La Haba R."/>
            <person name="Sanchez-Porro C."/>
            <person name="Ventosa A."/>
        </authorList>
    </citation>
    <scope>NUCLEOTIDE SEQUENCE [LARGE SCALE GENOMIC DNA]</scope>
    <source>
        <strain evidence="1 2">KACC 190600</strain>
    </source>
</reference>
<dbReference type="EMBL" id="JAJNDC010000002">
    <property type="protein sequence ID" value="MCW9713056.1"/>
    <property type="molecule type" value="Genomic_DNA"/>
</dbReference>
<evidence type="ECO:0000313" key="1">
    <source>
        <dbReference type="EMBL" id="MCW9713056.1"/>
    </source>
</evidence>
<comment type="caution">
    <text evidence="1">The sequence shown here is derived from an EMBL/GenBank/DDBJ whole genome shotgun (WGS) entry which is preliminary data.</text>
</comment>
<evidence type="ECO:0000313" key="2">
    <source>
        <dbReference type="Proteomes" id="UP001207337"/>
    </source>
</evidence>
<gene>
    <name evidence="1" type="ORF">LQ318_09080</name>
</gene>
<dbReference type="RefSeq" id="WP_265789495.1">
    <property type="nucleotide sequence ID" value="NZ_BAABRS010000002.1"/>
</dbReference>
<proteinExistence type="predicted"/>
<accession>A0ABT3PZ49</accession>
<name>A0ABT3PZ49_9BACT</name>
<keyword evidence="2" id="KW-1185">Reference proteome</keyword>
<dbReference type="Proteomes" id="UP001207337">
    <property type="component" value="Unassembled WGS sequence"/>
</dbReference>
<protein>
    <recommendedName>
        <fullName evidence="3">Transposase</fullName>
    </recommendedName>
</protein>